<feature type="region of interest" description="Disordered" evidence="1">
    <location>
        <begin position="244"/>
        <end position="268"/>
    </location>
</feature>
<dbReference type="AlphaFoldDB" id="A0A8H4B3X5"/>
<sequence>MEKFGALCKFTEYKAIIDLLDNIILVVLDIYAVLFRSGSFDEYLETIFRIWTFALRWKRKNYNKAPLAFLSDIFYWEQNNHPIKEAIKLFLVNFNDYWIENIHSRIRASTICKDNTNNIQKQAYLLDANKHSAFKEAFMNTKHYPYSPSELDFLTNKTYEKVLLAGYHTTYPPIFNSCDHCYKLFEQDSDGTILIYGHGYHWNCYNQIEFKCKHCINYFKEGIWNNITAFVKRLEVEDKDKLTKEDLEDDEDDENEDDDTNNLIKDSENIEINEKEKIELDLQNAISKINMW</sequence>
<proteinExistence type="predicted"/>
<dbReference type="EMBL" id="WTPW01000028">
    <property type="protein sequence ID" value="KAF0557550.1"/>
    <property type="molecule type" value="Genomic_DNA"/>
</dbReference>
<keyword evidence="3" id="KW-1185">Reference proteome</keyword>
<evidence type="ECO:0000313" key="3">
    <source>
        <dbReference type="Proteomes" id="UP000439903"/>
    </source>
</evidence>
<reference evidence="2 3" key="1">
    <citation type="journal article" date="2019" name="Environ. Microbiol.">
        <title>At the nexus of three kingdoms: the genome of the mycorrhizal fungus Gigaspora margarita provides insights into plant, endobacterial and fungal interactions.</title>
        <authorList>
            <person name="Venice F."/>
            <person name="Ghignone S."/>
            <person name="Salvioli di Fossalunga A."/>
            <person name="Amselem J."/>
            <person name="Novero M."/>
            <person name="Xianan X."/>
            <person name="Sedzielewska Toro K."/>
            <person name="Morin E."/>
            <person name="Lipzen A."/>
            <person name="Grigoriev I.V."/>
            <person name="Henrissat B."/>
            <person name="Martin F.M."/>
            <person name="Bonfante P."/>
        </authorList>
    </citation>
    <scope>NUCLEOTIDE SEQUENCE [LARGE SCALE GENOMIC DNA]</scope>
    <source>
        <strain evidence="2 3">BEG34</strain>
    </source>
</reference>
<gene>
    <name evidence="2" type="ORF">F8M41_013315</name>
</gene>
<protein>
    <submittedName>
        <fullName evidence="2">Uncharacterized protein</fullName>
    </submittedName>
</protein>
<dbReference type="Proteomes" id="UP000439903">
    <property type="component" value="Unassembled WGS sequence"/>
</dbReference>
<name>A0A8H4B3X5_GIGMA</name>
<organism evidence="2 3">
    <name type="scientific">Gigaspora margarita</name>
    <dbReference type="NCBI Taxonomy" id="4874"/>
    <lineage>
        <taxon>Eukaryota</taxon>
        <taxon>Fungi</taxon>
        <taxon>Fungi incertae sedis</taxon>
        <taxon>Mucoromycota</taxon>
        <taxon>Glomeromycotina</taxon>
        <taxon>Glomeromycetes</taxon>
        <taxon>Diversisporales</taxon>
        <taxon>Gigasporaceae</taxon>
        <taxon>Gigaspora</taxon>
    </lineage>
</organism>
<accession>A0A8H4B3X5</accession>
<evidence type="ECO:0000313" key="2">
    <source>
        <dbReference type="EMBL" id="KAF0557550.1"/>
    </source>
</evidence>
<evidence type="ECO:0000256" key="1">
    <source>
        <dbReference type="SAM" id="MobiDB-lite"/>
    </source>
</evidence>
<feature type="compositionally biased region" description="Acidic residues" evidence="1">
    <location>
        <begin position="246"/>
        <end position="260"/>
    </location>
</feature>
<comment type="caution">
    <text evidence="2">The sequence shown here is derived from an EMBL/GenBank/DDBJ whole genome shotgun (WGS) entry which is preliminary data.</text>
</comment>